<feature type="active site" description="Proton acceptor" evidence="9">
    <location>
        <position position="90"/>
    </location>
</feature>
<feature type="binding site" evidence="9">
    <location>
        <position position="117"/>
    </location>
    <ligand>
        <name>Mg(2+)</name>
        <dbReference type="ChEBI" id="CHEBI:18420"/>
    </ligand>
</feature>
<feature type="binding site" evidence="9">
    <location>
        <begin position="89"/>
        <end position="95"/>
    </location>
    <ligand>
        <name>GTP</name>
        <dbReference type="ChEBI" id="CHEBI:37565"/>
    </ligand>
</feature>
<feature type="binding site" evidence="9">
    <location>
        <begin position="115"/>
        <end position="118"/>
    </location>
    <ligand>
        <name>IMP</name>
        <dbReference type="ChEBI" id="CHEBI:58053"/>
    </ligand>
</feature>
<dbReference type="GO" id="GO:0000287">
    <property type="term" value="F:magnesium ion binding"/>
    <property type="evidence" value="ECO:0007669"/>
    <property type="project" value="UniProtKB-UniRule"/>
</dbReference>
<reference evidence="12 13" key="1">
    <citation type="submission" date="2021-07" db="EMBL/GenBank/DDBJ databases">
        <title>The Aristolochia fimbriata genome: insights into angiosperm evolution, floral development and chemical biosynthesis.</title>
        <authorList>
            <person name="Jiao Y."/>
        </authorList>
    </citation>
    <scope>NUCLEOTIDE SEQUENCE [LARGE SCALE GENOMIC DNA]</scope>
    <source>
        <strain evidence="12">IBCAS-2021</strain>
        <tissue evidence="12">Leaf</tissue>
    </source>
</reference>
<comment type="function">
    <text evidence="11">Plays an important role in the de novo pathway of purine nucleotide biosynthesis.</text>
</comment>
<feature type="binding site" evidence="9">
    <location>
        <position position="221"/>
    </location>
    <ligand>
        <name>IMP</name>
        <dbReference type="ChEBI" id="CHEBI:58053"/>
        <note>ligand shared between dimeric partners</note>
    </ligand>
</feature>
<feature type="binding site" evidence="9">
    <location>
        <position position="207"/>
    </location>
    <ligand>
        <name>IMP</name>
        <dbReference type="ChEBI" id="CHEBI:58053"/>
    </ligand>
</feature>
<evidence type="ECO:0000256" key="10">
    <source>
        <dbReference type="PROSITE-ProRule" id="PRU10134"/>
    </source>
</evidence>
<dbReference type="EC" id="6.3.4.4" evidence="9"/>
<evidence type="ECO:0000256" key="2">
    <source>
        <dbReference type="ARBA" id="ARBA00022598"/>
    </source>
</evidence>
<keyword evidence="13" id="KW-1185">Reference proteome</keyword>
<dbReference type="Proteomes" id="UP000825729">
    <property type="component" value="Unassembled WGS sequence"/>
</dbReference>
<dbReference type="Gene3D" id="3.40.440.10">
    <property type="entry name" value="Adenylosuccinate Synthetase, subunit A, domain 1"/>
    <property type="match status" value="1"/>
</dbReference>
<dbReference type="GO" id="GO:0009507">
    <property type="term" value="C:chloroplast"/>
    <property type="evidence" value="ECO:0007669"/>
    <property type="project" value="UniProtKB-SubCell"/>
</dbReference>
<keyword evidence="9" id="KW-0150">Chloroplast</keyword>
<keyword evidence="5 9" id="KW-0658">Purine biosynthesis</keyword>
<comment type="subcellular location">
    <subcellularLocation>
        <location evidence="9">Plastid</location>
        <location evidence="9">Chloroplast</location>
    </subcellularLocation>
</comment>
<dbReference type="InterPro" id="IPR042110">
    <property type="entry name" value="Adenylosuccinate_synth_dom2"/>
</dbReference>
<dbReference type="GO" id="GO:0004019">
    <property type="term" value="F:adenylosuccinate synthase activity"/>
    <property type="evidence" value="ECO:0007669"/>
    <property type="project" value="UniProtKB-UniRule"/>
</dbReference>
<evidence type="ECO:0000256" key="3">
    <source>
        <dbReference type="ARBA" id="ARBA00022723"/>
    </source>
</evidence>
<comment type="cofactor">
    <cofactor evidence="9">
        <name>Mg(2+)</name>
        <dbReference type="ChEBI" id="CHEBI:18420"/>
    </cofactor>
    <text evidence="9">Binds 1 Mg(2+) ion per subunit.</text>
</comment>
<dbReference type="NCBIfam" id="NF002223">
    <property type="entry name" value="PRK01117.1"/>
    <property type="match status" value="1"/>
</dbReference>
<feature type="binding site" evidence="9">
    <location>
        <begin position="117"/>
        <end position="119"/>
    </location>
    <ligand>
        <name>GTP</name>
        <dbReference type="ChEBI" id="CHEBI:37565"/>
    </ligand>
</feature>
<dbReference type="Gene3D" id="3.90.170.10">
    <property type="entry name" value="Adenylosuccinate Synthetase, subunit A, domain 3"/>
    <property type="match status" value="1"/>
</dbReference>
<dbReference type="PANTHER" id="PTHR11846">
    <property type="entry name" value="ADENYLOSUCCINATE SYNTHETASE"/>
    <property type="match status" value="1"/>
</dbReference>
<dbReference type="FunFam" id="1.10.300.10:FF:000002">
    <property type="entry name" value="Adenylosuccinate synthetase, chloroplastic"/>
    <property type="match status" value="1"/>
</dbReference>
<dbReference type="InterPro" id="IPR042109">
    <property type="entry name" value="Adenylosuccinate_synth_dom1"/>
</dbReference>
<evidence type="ECO:0000313" key="13">
    <source>
        <dbReference type="Proteomes" id="UP000825729"/>
    </source>
</evidence>
<organism evidence="12 13">
    <name type="scientific">Aristolochia fimbriata</name>
    <name type="common">White veined hardy Dutchman's pipe vine</name>
    <dbReference type="NCBI Taxonomy" id="158543"/>
    <lineage>
        <taxon>Eukaryota</taxon>
        <taxon>Viridiplantae</taxon>
        <taxon>Streptophyta</taxon>
        <taxon>Embryophyta</taxon>
        <taxon>Tracheophyta</taxon>
        <taxon>Spermatophyta</taxon>
        <taxon>Magnoliopsida</taxon>
        <taxon>Magnoliidae</taxon>
        <taxon>Piperales</taxon>
        <taxon>Aristolochiaceae</taxon>
        <taxon>Aristolochia</taxon>
    </lineage>
</organism>
<feature type="binding site" evidence="9">
    <location>
        <position position="316"/>
    </location>
    <ligand>
        <name>IMP</name>
        <dbReference type="ChEBI" id="CHEBI:58053"/>
    </ligand>
</feature>
<evidence type="ECO:0000256" key="5">
    <source>
        <dbReference type="ARBA" id="ARBA00022755"/>
    </source>
</evidence>
<evidence type="ECO:0000256" key="9">
    <source>
        <dbReference type="HAMAP-Rule" id="MF_03125"/>
    </source>
</evidence>
<dbReference type="CDD" id="cd03108">
    <property type="entry name" value="AdSS"/>
    <property type="match status" value="1"/>
</dbReference>
<comment type="caution">
    <text evidence="12">The sequence shown here is derived from an EMBL/GenBank/DDBJ whole genome shotgun (WGS) entry which is preliminary data.</text>
</comment>
<dbReference type="InterPro" id="IPR018220">
    <property type="entry name" value="Adenylosuccin_syn_GTP-bd"/>
</dbReference>
<feature type="binding site" evidence="9">
    <location>
        <begin position="90"/>
        <end position="93"/>
    </location>
    <ligand>
        <name>IMP</name>
        <dbReference type="ChEBI" id="CHEBI:58053"/>
    </ligand>
</feature>
<dbReference type="PROSITE" id="PS00513">
    <property type="entry name" value="ADENYLOSUCCIN_SYN_2"/>
    <property type="match status" value="1"/>
</dbReference>
<dbReference type="InterPro" id="IPR042111">
    <property type="entry name" value="Adenylosuccinate_synth_dom3"/>
</dbReference>
<dbReference type="InterPro" id="IPR033128">
    <property type="entry name" value="Adenylosuccin_syn_Lys_AS"/>
</dbReference>
<comment type="catalytic activity">
    <reaction evidence="8 9 11">
        <text>IMP + L-aspartate + GTP = N(6)-(1,2-dicarboxyethyl)-AMP + GDP + phosphate + 2 H(+)</text>
        <dbReference type="Rhea" id="RHEA:15753"/>
        <dbReference type="ChEBI" id="CHEBI:15378"/>
        <dbReference type="ChEBI" id="CHEBI:29991"/>
        <dbReference type="ChEBI" id="CHEBI:37565"/>
        <dbReference type="ChEBI" id="CHEBI:43474"/>
        <dbReference type="ChEBI" id="CHEBI:57567"/>
        <dbReference type="ChEBI" id="CHEBI:58053"/>
        <dbReference type="ChEBI" id="CHEBI:58189"/>
        <dbReference type="EC" id="6.3.4.4"/>
    </reaction>
</comment>
<comment type="subunit">
    <text evidence="1 9">Homodimer.</text>
</comment>
<feature type="binding site" evidence="9">
    <location>
        <begin position="408"/>
        <end position="410"/>
    </location>
    <ligand>
        <name>GTP</name>
        <dbReference type="ChEBI" id="CHEBI:37565"/>
    </ligand>
</feature>
<keyword evidence="4 9" id="KW-0547">Nucleotide-binding</keyword>
<evidence type="ECO:0000256" key="7">
    <source>
        <dbReference type="ARBA" id="ARBA00023134"/>
    </source>
</evidence>
<comment type="function">
    <text evidence="9">Plays an important role in the de novo pathway and in the salvage pathway of purine nucleotide biosynthesis. Catalyzes the first commited step in the biosynthesis of AMP from IMP.</text>
</comment>
<feature type="binding site" evidence="9">
    <location>
        <position position="382"/>
    </location>
    <ligand>
        <name>GTP</name>
        <dbReference type="ChEBI" id="CHEBI:37565"/>
    </ligand>
</feature>
<keyword evidence="6 9" id="KW-0460">Magnesium</keyword>
<keyword evidence="2 9" id="KW-0436">Ligase</keyword>
<dbReference type="InterPro" id="IPR001114">
    <property type="entry name" value="Adenylosuccinate_synthetase"/>
</dbReference>
<dbReference type="InterPro" id="IPR027417">
    <property type="entry name" value="P-loop_NTPase"/>
</dbReference>
<dbReference type="NCBIfam" id="TIGR00184">
    <property type="entry name" value="purA"/>
    <property type="match status" value="1"/>
</dbReference>
<evidence type="ECO:0000256" key="6">
    <source>
        <dbReference type="ARBA" id="ARBA00022842"/>
    </source>
</evidence>
<sequence length="502" mass="55072">MYLSAPSFDYGPSPPLQRSCNGRKSRSRMVVNLFGGVINFRKRVHGSQSRRSLVSASASPPVVMEETGDSLERIRSLSQVTGVLGSQWGDEGKGKLVDILAEHFDIVARCQGGANAGHTIYNSEGKKFSLHLVPSGILNEETLCVIGNGVVVHLPGFFREIDGLESNGIPCQDRILVSDRAHLLFDFHQVVDGLREAELANSLIGTTRRGIGPCYSSKMIRNGIRVSDLRHMDIFPDKLDLLLSDAASRFKGFNYSRDMLKEEVEKYKKFADRLEPFIADTVHVMNESILQKKKILVEGGQATMLDIDFGTYPFVTSSSPSAGGICTGLGIAPRCLGDLIGVVKAYTTRVGSGPFPTEILGKGGDLLRVAGMEFGTTTGRPRRCGWLDIVALKYCSQINGFSSLNLTKLDVLSSFPEIKLGVTYKQVDGEVLNSFPSDLYAFEQLQVVYEALPGWNTDISSIRNYKDLPPAARQYIERIEELLGIPIHYIGVGPGRDALIFK</sequence>
<dbReference type="Pfam" id="PF00709">
    <property type="entry name" value="Adenylsucc_synt"/>
    <property type="match status" value="1"/>
</dbReference>
<feature type="active site" description="Proton donor" evidence="9">
    <location>
        <position position="118"/>
    </location>
</feature>
<feature type="binding site" evidence="9">
    <location>
        <begin position="491"/>
        <end position="493"/>
    </location>
    <ligand>
        <name>GTP</name>
        <dbReference type="ChEBI" id="CHEBI:37565"/>
    </ligand>
</feature>
<dbReference type="PROSITE" id="PS01266">
    <property type="entry name" value="ADENYLOSUCCIN_SYN_1"/>
    <property type="match status" value="1"/>
</dbReference>
<dbReference type="AlphaFoldDB" id="A0AAV7ELZ4"/>
<gene>
    <name evidence="9" type="primary">PURA</name>
    <name evidence="12" type="ORF">H6P81_009431</name>
</gene>
<dbReference type="GO" id="GO:0005525">
    <property type="term" value="F:GTP binding"/>
    <property type="evidence" value="ECO:0007669"/>
    <property type="project" value="UniProtKB-UniRule"/>
</dbReference>
<accession>A0AAV7ELZ4</accession>
<proteinExistence type="inferred from homology"/>
<feature type="active site" evidence="10">
    <location>
        <position position="218"/>
    </location>
</feature>
<evidence type="ECO:0000256" key="11">
    <source>
        <dbReference type="RuleBase" id="RU000520"/>
    </source>
</evidence>
<comment type="similarity">
    <text evidence="9 11">Belongs to the adenylosuccinate synthetase family.</text>
</comment>
<dbReference type="EMBL" id="JAINDJ010000004">
    <property type="protein sequence ID" value="KAG9449466.1"/>
    <property type="molecule type" value="Genomic_DNA"/>
</dbReference>
<dbReference type="GO" id="GO:0044208">
    <property type="term" value="P:'de novo' AMP biosynthetic process"/>
    <property type="evidence" value="ECO:0007669"/>
    <property type="project" value="UniProtKB-UniRule"/>
</dbReference>
<dbReference type="PANTHER" id="PTHR11846:SF0">
    <property type="entry name" value="ADENYLOSUCCINATE SYNTHETASE"/>
    <property type="match status" value="1"/>
</dbReference>
<feature type="binding site" evidence="9">
    <location>
        <position position="380"/>
    </location>
    <ligand>
        <name>IMP</name>
        <dbReference type="ChEBI" id="CHEBI:58053"/>
    </ligand>
</feature>
<dbReference type="GO" id="GO:0046040">
    <property type="term" value="P:IMP metabolic process"/>
    <property type="evidence" value="ECO:0007669"/>
    <property type="project" value="TreeGrafter"/>
</dbReference>
<evidence type="ECO:0000256" key="1">
    <source>
        <dbReference type="ARBA" id="ARBA00011738"/>
    </source>
</evidence>
<dbReference type="FunFam" id="3.90.170.10:FF:000001">
    <property type="entry name" value="Adenylosuccinate synthetase"/>
    <property type="match status" value="1"/>
</dbReference>
<feature type="binding site" evidence="9">
    <location>
        <position position="301"/>
    </location>
    <ligand>
        <name>IMP</name>
        <dbReference type="ChEBI" id="CHEBI:58053"/>
    </ligand>
</feature>
<dbReference type="SMART" id="SM00788">
    <property type="entry name" value="Adenylsucc_synt"/>
    <property type="match status" value="1"/>
</dbReference>
<keyword evidence="9" id="KW-0934">Plastid</keyword>
<dbReference type="Gene3D" id="1.10.300.10">
    <property type="entry name" value="Adenylosuccinate Synthetase, subunit A, domain 2"/>
    <property type="match status" value="1"/>
</dbReference>
<keyword evidence="3 9" id="KW-0479">Metal-binding</keyword>
<dbReference type="SUPFAM" id="SSF52540">
    <property type="entry name" value="P-loop containing nucleoside triphosphate hydrolases"/>
    <property type="match status" value="1"/>
</dbReference>
<feature type="binding site" evidence="9">
    <location>
        <position position="90"/>
    </location>
    <ligand>
        <name>Mg(2+)</name>
        <dbReference type="ChEBI" id="CHEBI:18420"/>
    </ligand>
</feature>
<evidence type="ECO:0000256" key="8">
    <source>
        <dbReference type="ARBA" id="ARBA00050432"/>
    </source>
</evidence>
<name>A0AAV7ELZ4_ARIFI</name>
<comment type="pathway">
    <text evidence="9 11">Purine metabolism; AMP biosynthesis via de novo pathway; AMP from IMP: step 1/2.</text>
</comment>
<protein>
    <recommendedName>
        <fullName evidence="9">Adenylosuccinate synthetase, chloroplastic</fullName>
        <shortName evidence="9">AMPSase</shortName>
        <shortName evidence="9">AdSS</shortName>
        <ecNumber evidence="9">6.3.4.4</ecNumber>
    </recommendedName>
    <alternativeName>
        <fullName evidence="9">IMP--aspartate ligase</fullName>
    </alternativeName>
</protein>
<dbReference type="HAMAP" id="MF_00011">
    <property type="entry name" value="Adenylosucc_synth"/>
    <property type="match status" value="1"/>
</dbReference>
<evidence type="ECO:0000313" key="12">
    <source>
        <dbReference type="EMBL" id="KAG9449466.1"/>
    </source>
</evidence>
<evidence type="ECO:0000256" key="4">
    <source>
        <dbReference type="ARBA" id="ARBA00022741"/>
    </source>
</evidence>
<keyword evidence="7 9" id="KW-0342">GTP-binding</keyword>
<feature type="binding site" evidence="9">
    <location>
        <begin position="376"/>
        <end position="382"/>
    </location>
    <ligand>
        <name>substrate</name>
    </ligand>
</feature>